<dbReference type="Gene3D" id="1.20.1250.20">
    <property type="entry name" value="MFS general substrate transporter like domains"/>
    <property type="match status" value="1"/>
</dbReference>
<feature type="transmembrane region" description="Helical" evidence="4">
    <location>
        <begin position="446"/>
        <end position="468"/>
    </location>
</feature>
<feature type="transmembrane region" description="Helical" evidence="4">
    <location>
        <begin position="411"/>
        <end position="434"/>
    </location>
</feature>
<evidence type="ECO:0000259" key="5">
    <source>
        <dbReference type="PROSITE" id="PS50850"/>
    </source>
</evidence>
<feature type="transmembrane region" description="Helical" evidence="4">
    <location>
        <begin position="246"/>
        <end position="266"/>
    </location>
</feature>
<evidence type="ECO:0000313" key="6">
    <source>
        <dbReference type="EMBL" id="GMK57948.1"/>
    </source>
</evidence>
<dbReference type="GO" id="GO:0016020">
    <property type="term" value="C:membrane"/>
    <property type="evidence" value="ECO:0007669"/>
    <property type="project" value="UniProtKB-SubCell"/>
</dbReference>
<dbReference type="PANTHER" id="PTHR11360:SF177">
    <property type="entry name" value="RIBOFLAVIN TRANSPORTER MCH5"/>
    <property type="match status" value="1"/>
</dbReference>
<evidence type="ECO:0000256" key="4">
    <source>
        <dbReference type="SAM" id="Phobius"/>
    </source>
</evidence>
<protein>
    <recommendedName>
        <fullName evidence="5">Major facilitator superfamily (MFS) profile domain-containing protein</fullName>
    </recommendedName>
</protein>
<proteinExistence type="inferred from homology"/>
<feature type="transmembrane region" description="Helical" evidence="4">
    <location>
        <begin position="319"/>
        <end position="346"/>
    </location>
</feature>
<dbReference type="SUPFAM" id="SSF103473">
    <property type="entry name" value="MFS general substrate transporter"/>
    <property type="match status" value="1"/>
</dbReference>
<evidence type="ECO:0000256" key="2">
    <source>
        <dbReference type="ARBA" id="ARBA00006727"/>
    </source>
</evidence>
<feature type="transmembrane region" description="Helical" evidence="4">
    <location>
        <begin position="480"/>
        <end position="502"/>
    </location>
</feature>
<organism evidence="6 7">
    <name type="scientific">Cutaneotrichosporon spelunceum</name>
    <dbReference type="NCBI Taxonomy" id="1672016"/>
    <lineage>
        <taxon>Eukaryota</taxon>
        <taxon>Fungi</taxon>
        <taxon>Dikarya</taxon>
        <taxon>Basidiomycota</taxon>
        <taxon>Agaricomycotina</taxon>
        <taxon>Tremellomycetes</taxon>
        <taxon>Trichosporonales</taxon>
        <taxon>Trichosporonaceae</taxon>
        <taxon>Cutaneotrichosporon</taxon>
    </lineage>
</organism>
<comment type="subcellular location">
    <subcellularLocation>
        <location evidence="1">Membrane</location>
        <topology evidence="1">Multi-pass membrane protein</topology>
    </subcellularLocation>
</comment>
<feature type="transmembrane region" description="Helical" evidence="4">
    <location>
        <begin position="358"/>
        <end position="377"/>
    </location>
</feature>
<comment type="caution">
    <text evidence="6">The sequence shown here is derived from an EMBL/GenBank/DDBJ whole genome shotgun (WGS) entry which is preliminary data.</text>
</comment>
<evidence type="ECO:0000313" key="7">
    <source>
        <dbReference type="Proteomes" id="UP001222932"/>
    </source>
</evidence>
<dbReference type="InterPro" id="IPR011701">
    <property type="entry name" value="MFS"/>
</dbReference>
<keyword evidence="4" id="KW-0812">Transmembrane</keyword>
<dbReference type="InterPro" id="IPR036259">
    <property type="entry name" value="MFS_trans_sf"/>
</dbReference>
<gene>
    <name evidence="6" type="ORF">CspeluHIS016_0407820</name>
</gene>
<keyword evidence="4" id="KW-0472">Membrane</keyword>
<feature type="transmembrane region" description="Helical" evidence="4">
    <location>
        <begin position="278"/>
        <end position="298"/>
    </location>
</feature>
<dbReference type="Proteomes" id="UP001222932">
    <property type="component" value="Unassembled WGS sequence"/>
</dbReference>
<keyword evidence="4" id="KW-1133">Transmembrane helix</keyword>
<feature type="transmembrane region" description="Helical" evidence="4">
    <location>
        <begin position="384"/>
        <end position="405"/>
    </location>
</feature>
<feature type="transmembrane region" description="Helical" evidence="4">
    <location>
        <begin position="189"/>
        <end position="212"/>
    </location>
</feature>
<reference evidence="6" key="1">
    <citation type="journal article" date="2023" name="BMC Genomics">
        <title>Chromosome-level genome assemblies of Cutaneotrichosporon spp. (Trichosporonales, Basidiomycota) reveal imbalanced evolution between nucleotide sequences and chromosome synteny.</title>
        <authorList>
            <person name="Kobayashi Y."/>
            <person name="Kayamori A."/>
            <person name="Aoki K."/>
            <person name="Shiwa Y."/>
            <person name="Matsutani M."/>
            <person name="Fujita N."/>
            <person name="Sugita T."/>
            <person name="Iwasaki W."/>
            <person name="Tanaka N."/>
            <person name="Takashima M."/>
        </authorList>
    </citation>
    <scope>NUCLEOTIDE SEQUENCE</scope>
    <source>
        <strain evidence="6">HIS016</strain>
    </source>
</reference>
<comment type="similarity">
    <text evidence="2">Belongs to the major facilitator superfamily. Monocarboxylate porter (TC 2.A.1.13) family.</text>
</comment>
<dbReference type="AlphaFoldDB" id="A0AAD3TWD0"/>
<name>A0AAD3TWD0_9TREE</name>
<dbReference type="Pfam" id="PF07690">
    <property type="entry name" value="MFS_1"/>
    <property type="match status" value="1"/>
</dbReference>
<reference evidence="6" key="2">
    <citation type="submission" date="2023-06" db="EMBL/GenBank/DDBJ databases">
        <authorList>
            <person name="Kobayashi Y."/>
            <person name="Kayamori A."/>
            <person name="Aoki K."/>
            <person name="Shiwa Y."/>
            <person name="Fujita N."/>
            <person name="Sugita T."/>
            <person name="Iwasaki W."/>
            <person name="Tanaka N."/>
            <person name="Takashima M."/>
        </authorList>
    </citation>
    <scope>NUCLEOTIDE SEQUENCE</scope>
    <source>
        <strain evidence="6">HIS016</strain>
    </source>
</reference>
<evidence type="ECO:0000256" key="1">
    <source>
        <dbReference type="ARBA" id="ARBA00004141"/>
    </source>
</evidence>
<dbReference type="InterPro" id="IPR020846">
    <property type="entry name" value="MFS_dom"/>
</dbReference>
<feature type="transmembrane region" description="Helical" evidence="4">
    <location>
        <begin position="218"/>
        <end position="239"/>
    </location>
</feature>
<accession>A0AAD3TWD0</accession>
<dbReference type="InterPro" id="IPR050327">
    <property type="entry name" value="Proton-linked_MCT"/>
</dbReference>
<dbReference type="PROSITE" id="PS50850">
    <property type="entry name" value="MFS"/>
    <property type="match status" value="1"/>
</dbReference>
<keyword evidence="7" id="KW-1185">Reference proteome</keyword>
<feature type="transmembrane region" description="Helical" evidence="4">
    <location>
        <begin position="160"/>
        <end position="177"/>
    </location>
</feature>
<dbReference type="PANTHER" id="PTHR11360">
    <property type="entry name" value="MONOCARBOXYLATE TRANSPORTER"/>
    <property type="match status" value="1"/>
</dbReference>
<feature type="region of interest" description="Disordered" evidence="3">
    <location>
        <begin position="510"/>
        <end position="539"/>
    </location>
</feature>
<feature type="domain" description="Major facilitator superfamily (MFS) profile" evidence="5">
    <location>
        <begin position="121"/>
        <end position="497"/>
    </location>
</feature>
<evidence type="ECO:0000256" key="3">
    <source>
        <dbReference type="SAM" id="MobiDB-lite"/>
    </source>
</evidence>
<dbReference type="EMBL" id="BTCM01000004">
    <property type="protein sequence ID" value="GMK57948.1"/>
    <property type="molecule type" value="Genomic_DNA"/>
</dbReference>
<dbReference type="GO" id="GO:0022857">
    <property type="term" value="F:transmembrane transporter activity"/>
    <property type="evidence" value="ECO:0007669"/>
    <property type="project" value="InterPro"/>
</dbReference>
<feature type="compositionally biased region" description="Basic and acidic residues" evidence="3">
    <location>
        <begin position="526"/>
        <end position="539"/>
    </location>
</feature>
<sequence>MRSGPSPELYPPNGEPSSRPSRPSSRHSRHSSRSLSRTVSQADQLERIISPRPETVRSIEEAGYSAPVPVTDGVIESAVAPFHSLPNDAKETSAGNEAVDEAARIAELIGPPPDGGRDAWLCVAAAFGQQFAMFGLMTANGQLQAYYLENQLSSYSKADVAWFGSIQTLIEFSFAMFTGRYFDIHGARLLVFSATLLGFVSVVGLAFSHAYYQFLLSYILFGFAASLIYAPSAAVASHWFDKRRGLAIGCVVAGSGLGGVLYPIILAQLFGKIGYRNTMLFVAALNFFLMAPGIWWMKTRLPPRTPPKWSAMKAPWKDVRYVVHVLGAALFGMNVLAPYFTAIYYMNSNHVPSHISDYAVALALSGSLVGRCILGWFADIVGVWKVFGAIGPISGIIMLALWLPIVGTAPAIVGLITYGMISGSWFALLPAATATISPVHEAGTRFGMLVSSLAIPSLVGPVITSALIEKGNNTFKWAAVWVGLCSILAGAVVNSVPLMTWWRRRVAGKEAETDTEAGTVPGTVEKTPDVTAERGVEQK</sequence>
<feature type="region of interest" description="Disordered" evidence="3">
    <location>
        <begin position="1"/>
        <end position="54"/>
    </location>
</feature>